<accession>A0A318SXR9</accession>
<feature type="transmembrane region" description="Helical" evidence="1">
    <location>
        <begin position="145"/>
        <end position="165"/>
    </location>
</feature>
<keyword evidence="1" id="KW-1133">Transmembrane helix</keyword>
<evidence type="ECO:0000256" key="1">
    <source>
        <dbReference type="SAM" id="Phobius"/>
    </source>
</evidence>
<name>A0A318SXR9_9HYPH</name>
<dbReference type="RefSeq" id="WP_146226122.1">
    <property type="nucleotide sequence ID" value="NZ_QJTF01000038.1"/>
</dbReference>
<evidence type="ECO:0000313" key="2">
    <source>
        <dbReference type="EMBL" id="PYE85189.1"/>
    </source>
</evidence>
<dbReference type="AlphaFoldDB" id="A0A318SXR9"/>
<proteinExistence type="predicted"/>
<keyword evidence="1" id="KW-0812">Transmembrane</keyword>
<sequence>MAWWRKLAVKFRNSMENNKWAVALLVGFAPLSVTPDDFRVVQGRPKTLFARLGPIRPVVAAGGLYGFASSMAISTIMFVVLPEIPYLNDAEYATFMGRNTLLCSVLSSIYGSALALFGGFQSWTFHRFCVWLLPKIGLPVNPQPLAYFLLMGASFVVWFGVLTLASEYLSPMFLNGQISDLYDHMGQYPVHTGAIIVILGLLLQRYRGIRNISENQIYPSFWAQAVVWGLWFLYVFFMYIGIYLFFGVLGWLLA</sequence>
<feature type="transmembrane region" description="Helical" evidence="1">
    <location>
        <begin position="101"/>
        <end position="125"/>
    </location>
</feature>
<reference evidence="2 3" key="1">
    <citation type="submission" date="2018-06" db="EMBL/GenBank/DDBJ databases">
        <title>Genomic Encyclopedia of Type Strains, Phase III (KMG-III): the genomes of soil and plant-associated and newly described type strains.</title>
        <authorList>
            <person name="Whitman W."/>
        </authorList>
    </citation>
    <scope>NUCLEOTIDE SEQUENCE [LARGE SCALE GENOMIC DNA]</scope>
    <source>
        <strain evidence="2 3">ORS 1419</strain>
    </source>
</reference>
<dbReference type="Proteomes" id="UP000247454">
    <property type="component" value="Unassembled WGS sequence"/>
</dbReference>
<feature type="transmembrane region" description="Helical" evidence="1">
    <location>
        <begin position="226"/>
        <end position="253"/>
    </location>
</feature>
<keyword evidence="3" id="KW-1185">Reference proteome</keyword>
<feature type="transmembrane region" description="Helical" evidence="1">
    <location>
        <begin position="59"/>
        <end position="81"/>
    </location>
</feature>
<dbReference type="EMBL" id="QJTF01000038">
    <property type="protein sequence ID" value="PYE85189.1"/>
    <property type="molecule type" value="Genomic_DNA"/>
</dbReference>
<keyword evidence="1" id="KW-0472">Membrane</keyword>
<gene>
    <name evidence="2" type="ORF">C7477_13820</name>
</gene>
<organism evidence="2 3">
    <name type="scientific">Phyllobacterium leguminum</name>
    <dbReference type="NCBI Taxonomy" id="314237"/>
    <lineage>
        <taxon>Bacteria</taxon>
        <taxon>Pseudomonadati</taxon>
        <taxon>Pseudomonadota</taxon>
        <taxon>Alphaproteobacteria</taxon>
        <taxon>Hyphomicrobiales</taxon>
        <taxon>Phyllobacteriaceae</taxon>
        <taxon>Phyllobacterium</taxon>
    </lineage>
</organism>
<evidence type="ECO:0000313" key="3">
    <source>
        <dbReference type="Proteomes" id="UP000247454"/>
    </source>
</evidence>
<feature type="transmembrane region" description="Helical" evidence="1">
    <location>
        <begin position="186"/>
        <end position="206"/>
    </location>
</feature>
<protein>
    <submittedName>
        <fullName evidence="2">Uncharacterized protein</fullName>
    </submittedName>
</protein>
<comment type="caution">
    <text evidence="2">The sequence shown here is derived from an EMBL/GenBank/DDBJ whole genome shotgun (WGS) entry which is preliminary data.</text>
</comment>